<dbReference type="EMBL" id="GBXM01082255">
    <property type="protein sequence ID" value="JAH26322.1"/>
    <property type="molecule type" value="Transcribed_RNA"/>
</dbReference>
<accession>A0A0E9RC23</accession>
<proteinExistence type="predicted"/>
<protein>
    <submittedName>
        <fullName evidence="1">Uncharacterized protein</fullName>
    </submittedName>
</protein>
<organism evidence="1">
    <name type="scientific">Anguilla anguilla</name>
    <name type="common">European freshwater eel</name>
    <name type="synonym">Muraena anguilla</name>
    <dbReference type="NCBI Taxonomy" id="7936"/>
    <lineage>
        <taxon>Eukaryota</taxon>
        <taxon>Metazoa</taxon>
        <taxon>Chordata</taxon>
        <taxon>Craniata</taxon>
        <taxon>Vertebrata</taxon>
        <taxon>Euteleostomi</taxon>
        <taxon>Actinopterygii</taxon>
        <taxon>Neopterygii</taxon>
        <taxon>Teleostei</taxon>
        <taxon>Anguilliformes</taxon>
        <taxon>Anguillidae</taxon>
        <taxon>Anguilla</taxon>
    </lineage>
</organism>
<sequence>MLKLAVLELVIRLAFPGAGIAPSNSQIPRTAKM</sequence>
<reference evidence="1" key="1">
    <citation type="submission" date="2014-11" db="EMBL/GenBank/DDBJ databases">
        <authorList>
            <person name="Amaro Gonzalez C."/>
        </authorList>
    </citation>
    <scope>NUCLEOTIDE SEQUENCE</scope>
</reference>
<reference evidence="1" key="2">
    <citation type="journal article" date="2015" name="Fish Shellfish Immunol.">
        <title>Early steps in the European eel (Anguilla anguilla)-Vibrio vulnificus interaction in the gills: Role of the RtxA13 toxin.</title>
        <authorList>
            <person name="Callol A."/>
            <person name="Pajuelo D."/>
            <person name="Ebbesson L."/>
            <person name="Teles M."/>
            <person name="MacKenzie S."/>
            <person name="Amaro C."/>
        </authorList>
    </citation>
    <scope>NUCLEOTIDE SEQUENCE</scope>
</reference>
<evidence type="ECO:0000313" key="1">
    <source>
        <dbReference type="EMBL" id="JAH26322.1"/>
    </source>
</evidence>
<name>A0A0E9RC23_ANGAN</name>
<dbReference type="AlphaFoldDB" id="A0A0E9RC23"/>